<keyword evidence="2" id="KW-0479">Metal-binding</keyword>
<dbReference type="Pfam" id="PF00172">
    <property type="entry name" value="Zn_clus"/>
    <property type="match status" value="1"/>
</dbReference>
<dbReference type="PANTHER" id="PTHR47338:SF4">
    <property type="entry name" value="ZN(II)2CYS6 TRANSCRIPTION FACTOR (EUROFUNG)"/>
    <property type="match status" value="1"/>
</dbReference>
<dbReference type="GeneID" id="27318816"/>
<dbReference type="PROSITE" id="PS00463">
    <property type="entry name" value="ZN2_CY6_FUNGAL_1"/>
    <property type="match status" value="1"/>
</dbReference>
<evidence type="ECO:0000256" key="4">
    <source>
        <dbReference type="ARBA" id="ARBA00023125"/>
    </source>
</evidence>
<evidence type="ECO:0000256" key="6">
    <source>
        <dbReference type="ARBA" id="ARBA00023242"/>
    </source>
</evidence>
<keyword evidence="3" id="KW-0805">Transcription regulation</keyword>
<keyword evidence="4" id="KW-0238">DNA-binding</keyword>
<evidence type="ECO:0000313" key="9">
    <source>
        <dbReference type="EMBL" id="KIV97192.1"/>
    </source>
</evidence>
<dbReference type="Gene3D" id="4.10.240.10">
    <property type="entry name" value="Zn(2)-C6 fungal-type DNA-binding domain"/>
    <property type="match status" value="1"/>
</dbReference>
<dbReference type="AlphaFoldDB" id="A0A0D1ZRF5"/>
<feature type="region of interest" description="Disordered" evidence="7">
    <location>
        <begin position="90"/>
        <end position="124"/>
    </location>
</feature>
<feature type="region of interest" description="Disordered" evidence="7">
    <location>
        <begin position="662"/>
        <end position="684"/>
    </location>
</feature>
<accession>A0A0D1ZRF5</accession>
<proteinExistence type="predicted"/>
<sequence>MNESREAKRVRQACLNCRRKKSRCSGEKPVCSFCARLKQECSYDDGPIHSSITSANEINLAARVALLESKLSMLDSGGSDFSMGFGNEAQPFKRRRSSPADGPTLSSKSDDSPRHQPEVNQKFSKVPPDSVLRSVLRSYFLYCHNQPYVYFRPEYFYRRLDSNEIPDYLLMAVIAVAARFSDDPFFEGRQLEIVEHYARAAWNEIFDKSFSEDYSLDVHAVQATNMLAVVDFTAGRHNLGWVKIGLTVRFAQSLQLNKEPLNDLSADEKDERRLTFWSVYLLDRLVSCGTNRPPTLSDGDCTVRLPTAAAEYNEQGSKILPDLRALNDTSWDGNEDNIDCLAKTILMASALGRVERHTLQYDSGSETYPPWDSRSQFASIYSQLLNFEAHCDLTRVSFSTTIRRYIKPNGLPDNPAAGHFVFANVLYHLNHCLLHHPFLLKKRLEPRQTRVSPSFLREALRRSREHAYQLTVLLRIVQRHNLTLTSFYAYSTMVAGTIHKLFIHHVDEYLRKSAQQLYDYSLDFLSKGRGTWDHYPRVANALEGFAPNAASARALVTINSSQIEDPSLDILWSLLDYGWLSDPARSLPSSENQSVNAVPVSKPKNGISHDSALTTHDFDLGSDYGVDDSIMGVEESILVANDVGLDFMSFPQTLPDNWLEEPTDDVNFATGSGLPSPWTPNLTS</sequence>
<evidence type="ECO:0000256" key="2">
    <source>
        <dbReference type="ARBA" id="ARBA00022723"/>
    </source>
</evidence>
<dbReference type="SMART" id="SM00066">
    <property type="entry name" value="GAL4"/>
    <property type="match status" value="1"/>
</dbReference>
<keyword evidence="10" id="KW-1185">Reference proteome</keyword>
<dbReference type="CDD" id="cd12148">
    <property type="entry name" value="fungal_TF_MHR"/>
    <property type="match status" value="1"/>
</dbReference>
<dbReference type="InterPro" id="IPR050815">
    <property type="entry name" value="TF_fung"/>
</dbReference>
<dbReference type="RefSeq" id="XP_016228766.1">
    <property type="nucleotide sequence ID" value="XM_016365117.1"/>
</dbReference>
<dbReference type="SUPFAM" id="SSF57701">
    <property type="entry name" value="Zn2/Cys6 DNA-binding domain"/>
    <property type="match status" value="1"/>
</dbReference>
<dbReference type="EMBL" id="KN847520">
    <property type="protein sequence ID" value="KIV97192.1"/>
    <property type="molecule type" value="Genomic_DNA"/>
</dbReference>
<organism evidence="9 10">
    <name type="scientific">Exophiala mesophila</name>
    <name type="common">Black yeast-like fungus</name>
    <dbReference type="NCBI Taxonomy" id="212818"/>
    <lineage>
        <taxon>Eukaryota</taxon>
        <taxon>Fungi</taxon>
        <taxon>Dikarya</taxon>
        <taxon>Ascomycota</taxon>
        <taxon>Pezizomycotina</taxon>
        <taxon>Eurotiomycetes</taxon>
        <taxon>Chaetothyriomycetidae</taxon>
        <taxon>Chaetothyriales</taxon>
        <taxon>Herpotrichiellaceae</taxon>
        <taxon>Exophiala</taxon>
    </lineage>
</organism>
<evidence type="ECO:0000256" key="1">
    <source>
        <dbReference type="ARBA" id="ARBA00004123"/>
    </source>
</evidence>
<feature type="compositionally biased region" description="Basic and acidic residues" evidence="7">
    <location>
        <begin position="108"/>
        <end position="117"/>
    </location>
</feature>
<evidence type="ECO:0000256" key="7">
    <source>
        <dbReference type="SAM" id="MobiDB-lite"/>
    </source>
</evidence>
<protein>
    <recommendedName>
        <fullName evidence="8">Zn(2)-C6 fungal-type domain-containing protein</fullName>
    </recommendedName>
</protein>
<dbReference type="InterPro" id="IPR001138">
    <property type="entry name" value="Zn2Cys6_DnaBD"/>
</dbReference>
<dbReference type="InterPro" id="IPR036864">
    <property type="entry name" value="Zn2-C6_fun-type_DNA-bd_sf"/>
</dbReference>
<feature type="domain" description="Zn(2)-C6 fungal-type" evidence="8">
    <location>
        <begin position="13"/>
        <end position="43"/>
    </location>
</feature>
<dbReference type="HOGENOM" id="CLU_015161_0_0_1"/>
<evidence type="ECO:0000256" key="5">
    <source>
        <dbReference type="ARBA" id="ARBA00023163"/>
    </source>
</evidence>
<gene>
    <name evidence="9" type="ORF">PV10_00971</name>
</gene>
<dbReference type="InterPro" id="IPR007219">
    <property type="entry name" value="XnlR_reg_dom"/>
</dbReference>
<comment type="subcellular location">
    <subcellularLocation>
        <location evidence="1">Nucleus</location>
    </subcellularLocation>
</comment>
<dbReference type="VEuPathDB" id="FungiDB:PV10_00971"/>
<dbReference type="GO" id="GO:0006351">
    <property type="term" value="P:DNA-templated transcription"/>
    <property type="evidence" value="ECO:0007669"/>
    <property type="project" value="InterPro"/>
</dbReference>
<dbReference type="GO" id="GO:0005634">
    <property type="term" value="C:nucleus"/>
    <property type="evidence" value="ECO:0007669"/>
    <property type="project" value="UniProtKB-SubCell"/>
</dbReference>
<dbReference type="GO" id="GO:0008270">
    <property type="term" value="F:zinc ion binding"/>
    <property type="evidence" value="ECO:0007669"/>
    <property type="project" value="InterPro"/>
</dbReference>
<dbReference type="PROSITE" id="PS50048">
    <property type="entry name" value="ZN2_CY6_FUNGAL_2"/>
    <property type="match status" value="1"/>
</dbReference>
<dbReference type="SMART" id="SM00906">
    <property type="entry name" value="Fungal_trans"/>
    <property type="match status" value="1"/>
</dbReference>
<dbReference type="GO" id="GO:0003677">
    <property type="term" value="F:DNA binding"/>
    <property type="evidence" value="ECO:0007669"/>
    <property type="project" value="UniProtKB-KW"/>
</dbReference>
<dbReference type="Pfam" id="PF04082">
    <property type="entry name" value="Fungal_trans"/>
    <property type="match status" value="1"/>
</dbReference>
<dbReference type="PANTHER" id="PTHR47338">
    <property type="entry name" value="ZN(II)2CYS6 TRANSCRIPTION FACTOR (EUROFUNG)-RELATED"/>
    <property type="match status" value="1"/>
</dbReference>
<name>A0A0D1ZRF5_EXOME</name>
<dbReference type="CDD" id="cd00067">
    <property type="entry name" value="GAL4"/>
    <property type="match status" value="1"/>
</dbReference>
<dbReference type="OMA" id="WNHAALM"/>
<dbReference type="STRING" id="212818.A0A0D1ZRF5"/>
<reference evidence="9 10" key="1">
    <citation type="submission" date="2015-01" db="EMBL/GenBank/DDBJ databases">
        <title>The Genome Sequence of Exophiala mesophila CBS40295.</title>
        <authorList>
            <consortium name="The Broad Institute Genomics Platform"/>
            <person name="Cuomo C."/>
            <person name="de Hoog S."/>
            <person name="Gorbushina A."/>
            <person name="Stielow B."/>
            <person name="Teixiera M."/>
            <person name="Abouelleil A."/>
            <person name="Chapman S.B."/>
            <person name="Priest M."/>
            <person name="Young S.K."/>
            <person name="Wortman J."/>
            <person name="Nusbaum C."/>
            <person name="Birren B."/>
        </authorList>
    </citation>
    <scope>NUCLEOTIDE SEQUENCE [LARGE SCALE GENOMIC DNA]</scope>
    <source>
        <strain evidence="9 10">CBS 40295</strain>
    </source>
</reference>
<evidence type="ECO:0000256" key="3">
    <source>
        <dbReference type="ARBA" id="ARBA00023015"/>
    </source>
</evidence>
<keyword evidence="6" id="KW-0539">Nucleus</keyword>
<dbReference type="GO" id="GO:0000981">
    <property type="term" value="F:DNA-binding transcription factor activity, RNA polymerase II-specific"/>
    <property type="evidence" value="ECO:0007669"/>
    <property type="project" value="InterPro"/>
</dbReference>
<evidence type="ECO:0000259" key="8">
    <source>
        <dbReference type="PROSITE" id="PS50048"/>
    </source>
</evidence>
<evidence type="ECO:0000313" key="10">
    <source>
        <dbReference type="Proteomes" id="UP000054302"/>
    </source>
</evidence>
<keyword evidence="5" id="KW-0804">Transcription</keyword>
<dbReference type="OrthoDB" id="424974at2759"/>
<dbReference type="Proteomes" id="UP000054302">
    <property type="component" value="Unassembled WGS sequence"/>
</dbReference>